<evidence type="ECO:0000313" key="3">
    <source>
        <dbReference type="Proteomes" id="UP001376459"/>
    </source>
</evidence>
<keyword evidence="3" id="KW-1185">Reference proteome</keyword>
<reference evidence="2 3" key="1">
    <citation type="submission" date="2024-03" db="EMBL/GenBank/DDBJ databases">
        <title>Novel Streptomyces species of biotechnological and ecological value are a feature of Machair soil.</title>
        <authorList>
            <person name="Prole J.R."/>
            <person name="Goodfellow M."/>
            <person name="Allenby N."/>
            <person name="Ward A.C."/>
        </authorList>
    </citation>
    <scope>NUCLEOTIDE SEQUENCE [LARGE SCALE GENOMIC DNA]</scope>
    <source>
        <strain evidence="2 3">MS1.AVA.1</strain>
    </source>
</reference>
<feature type="region of interest" description="Disordered" evidence="1">
    <location>
        <begin position="1"/>
        <end position="55"/>
    </location>
</feature>
<dbReference type="EMBL" id="JBBKAK010000001">
    <property type="protein sequence ID" value="MEJ8667910.1"/>
    <property type="molecule type" value="Genomic_DNA"/>
</dbReference>
<evidence type="ECO:0000256" key="1">
    <source>
        <dbReference type="SAM" id="MobiDB-lite"/>
    </source>
</evidence>
<dbReference type="Proteomes" id="UP001376459">
    <property type="component" value="Unassembled WGS sequence"/>
</dbReference>
<comment type="caution">
    <text evidence="2">The sequence shown here is derived from an EMBL/GenBank/DDBJ whole genome shotgun (WGS) entry which is preliminary data.</text>
</comment>
<name>A0ABU8UG75_9ACTN</name>
<sequence>MLPTGGNGRGLQPLRAVANDHVQRTGAVEQQRGRGSRAPDDRAPPAPAEAWFGAA</sequence>
<evidence type="ECO:0000313" key="2">
    <source>
        <dbReference type="EMBL" id="MEJ8667910.1"/>
    </source>
</evidence>
<accession>A0ABU8UG75</accession>
<protein>
    <submittedName>
        <fullName evidence="2">Uncharacterized protein</fullName>
    </submittedName>
</protein>
<gene>
    <name evidence="2" type="ORF">WKI71_03100</name>
</gene>
<proteinExistence type="predicted"/>
<organism evidence="2 3">
    <name type="scientific">Streptomyces machairae</name>
    <dbReference type="NCBI Taxonomy" id="3134109"/>
    <lineage>
        <taxon>Bacteria</taxon>
        <taxon>Bacillati</taxon>
        <taxon>Actinomycetota</taxon>
        <taxon>Actinomycetes</taxon>
        <taxon>Kitasatosporales</taxon>
        <taxon>Streptomycetaceae</taxon>
        <taxon>Streptomyces</taxon>
    </lineage>
</organism>